<organism evidence="2 4">
    <name type="scientific">Didymodactylos carnosus</name>
    <dbReference type="NCBI Taxonomy" id="1234261"/>
    <lineage>
        <taxon>Eukaryota</taxon>
        <taxon>Metazoa</taxon>
        <taxon>Spiralia</taxon>
        <taxon>Gnathifera</taxon>
        <taxon>Rotifera</taxon>
        <taxon>Eurotatoria</taxon>
        <taxon>Bdelloidea</taxon>
        <taxon>Philodinida</taxon>
        <taxon>Philodinidae</taxon>
        <taxon>Didymodactylos</taxon>
    </lineage>
</organism>
<dbReference type="Proteomes" id="UP000681722">
    <property type="component" value="Unassembled WGS sequence"/>
</dbReference>
<dbReference type="Proteomes" id="UP000663829">
    <property type="component" value="Unassembled WGS sequence"/>
</dbReference>
<proteinExistence type="predicted"/>
<keyword evidence="4" id="KW-1185">Reference proteome</keyword>
<evidence type="ECO:0000313" key="3">
    <source>
        <dbReference type="EMBL" id="CAF3731904.1"/>
    </source>
</evidence>
<reference evidence="2" key="1">
    <citation type="submission" date="2021-02" db="EMBL/GenBank/DDBJ databases">
        <authorList>
            <person name="Nowell W R."/>
        </authorList>
    </citation>
    <scope>NUCLEOTIDE SEQUENCE</scope>
</reference>
<dbReference type="OrthoDB" id="9976157at2759"/>
<dbReference type="AlphaFoldDB" id="A0A814DNM2"/>
<sequence>MLSQLQNSENDDSQHRVARSVSETNDNNVENLCSLYCANSHPFAKRAYLKGFVHGRSLNSDDMERLSERFVHGRSIYSDDDQLEKRFVHG</sequence>
<protein>
    <submittedName>
        <fullName evidence="2">Uncharacterized protein</fullName>
    </submittedName>
</protein>
<dbReference type="EMBL" id="CAJOBC010002411">
    <property type="protein sequence ID" value="CAF3731904.1"/>
    <property type="molecule type" value="Genomic_DNA"/>
</dbReference>
<feature type="region of interest" description="Disordered" evidence="1">
    <location>
        <begin position="1"/>
        <end position="23"/>
    </location>
</feature>
<comment type="caution">
    <text evidence="2">The sequence shown here is derived from an EMBL/GenBank/DDBJ whole genome shotgun (WGS) entry which is preliminary data.</text>
</comment>
<evidence type="ECO:0000313" key="2">
    <source>
        <dbReference type="EMBL" id="CAF0956959.1"/>
    </source>
</evidence>
<dbReference type="EMBL" id="CAJNOQ010002411">
    <property type="protein sequence ID" value="CAF0956959.1"/>
    <property type="molecule type" value="Genomic_DNA"/>
</dbReference>
<name>A0A814DNM2_9BILA</name>
<gene>
    <name evidence="2" type="ORF">GPM918_LOCUS11550</name>
    <name evidence="3" type="ORF">SRO942_LOCUS11551</name>
</gene>
<evidence type="ECO:0000313" key="4">
    <source>
        <dbReference type="Proteomes" id="UP000663829"/>
    </source>
</evidence>
<accession>A0A814DNM2</accession>
<evidence type="ECO:0000256" key="1">
    <source>
        <dbReference type="SAM" id="MobiDB-lite"/>
    </source>
</evidence>